<dbReference type="Proteomes" id="UP000053411">
    <property type="component" value="Unassembled WGS sequence"/>
</dbReference>
<gene>
    <name evidence="1" type="ORF">Z520_02339</name>
</gene>
<dbReference type="VEuPathDB" id="FungiDB:Z520_02339"/>
<accession>A0A0D2HJW6</accession>
<reference evidence="1 2" key="1">
    <citation type="submission" date="2015-01" db="EMBL/GenBank/DDBJ databases">
        <title>The Genome Sequence of Fonsecaea multimorphosa CBS 102226.</title>
        <authorList>
            <consortium name="The Broad Institute Genomics Platform"/>
            <person name="Cuomo C."/>
            <person name="de Hoog S."/>
            <person name="Gorbushina A."/>
            <person name="Stielow B."/>
            <person name="Teixiera M."/>
            <person name="Abouelleil A."/>
            <person name="Chapman S.B."/>
            <person name="Priest M."/>
            <person name="Young S.K."/>
            <person name="Wortman J."/>
            <person name="Nusbaum C."/>
            <person name="Birren B."/>
        </authorList>
    </citation>
    <scope>NUCLEOTIDE SEQUENCE [LARGE SCALE GENOMIC DNA]</scope>
    <source>
        <strain evidence="1 2">CBS 102226</strain>
    </source>
</reference>
<protein>
    <submittedName>
        <fullName evidence="1">Uncharacterized protein</fullName>
    </submittedName>
</protein>
<sequence>MAGELHSQASHSQLLLAQKFRPAPANVVHVEWVARLLDMVFGRDQRDWGNKRLLQNLSESVSRSLPLIEEDSVKEEIAGL</sequence>
<proteinExistence type="predicted"/>
<keyword evidence="2" id="KW-1185">Reference proteome</keyword>
<dbReference type="RefSeq" id="XP_016636323.1">
    <property type="nucleotide sequence ID" value="XM_016772853.1"/>
</dbReference>
<organism evidence="1 2">
    <name type="scientific">Fonsecaea multimorphosa CBS 102226</name>
    <dbReference type="NCBI Taxonomy" id="1442371"/>
    <lineage>
        <taxon>Eukaryota</taxon>
        <taxon>Fungi</taxon>
        <taxon>Dikarya</taxon>
        <taxon>Ascomycota</taxon>
        <taxon>Pezizomycotina</taxon>
        <taxon>Eurotiomycetes</taxon>
        <taxon>Chaetothyriomycetidae</taxon>
        <taxon>Chaetothyriales</taxon>
        <taxon>Herpotrichiellaceae</taxon>
        <taxon>Fonsecaea</taxon>
    </lineage>
</organism>
<dbReference type="GeneID" id="27708085"/>
<name>A0A0D2HJW6_9EURO</name>
<evidence type="ECO:0000313" key="2">
    <source>
        <dbReference type="Proteomes" id="UP000053411"/>
    </source>
</evidence>
<dbReference type="EMBL" id="KN848064">
    <property type="protein sequence ID" value="KIY02201.1"/>
    <property type="molecule type" value="Genomic_DNA"/>
</dbReference>
<evidence type="ECO:0000313" key="1">
    <source>
        <dbReference type="EMBL" id="KIY02201.1"/>
    </source>
</evidence>
<dbReference type="AlphaFoldDB" id="A0A0D2HJW6"/>